<dbReference type="OrthoDB" id="10525169at2759"/>
<protein>
    <submittedName>
        <fullName evidence="1">Uncharacterized protein</fullName>
    </submittedName>
</protein>
<name>A0A6G0ZL73_APHCR</name>
<proteinExistence type="predicted"/>
<evidence type="ECO:0000313" key="1">
    <source>
        <dbReference type="EMBL" id="KAF0771820.1"/>
    </source>
</evidence>
<gene>
    <name evidence="1" type="ORF">FWK35_00003273</name>
</gene>
<dbReference type="Proteomes" id="UP000478052">
    <property type="component" value="Unassembled WGS sequence"/>
</dbReference>
<dbReference type="AlphaFoldDB" id="A0A6G0ZL73"/>
<dbReference type="EMBL" id="VUJU01000249">
    <property type="protein sequence ID" value="KAF0771820.1"/>
    <property type="molecule type" value="Genomic_DNA"/>
</dbReference>
<comment type="caution">
    <text evidence="1">The sequence shown here is derived from an EMBL/GenBank/DDBJ whole genome shotgun (WGS) entry which is preliminary data.</text>
</comment>
<evidence type="ECO:0000313" key="2">
    <source>
        <dbReference type="Proteomes" id="UP000478052"/>
    </source>
</evidence>
<feature type="non-terminal residue" evidence="1">
    <location>
        <position position="105"/>
    </location>
</feature>
<organism evidence="1 2">
    <name type="scientific">Aphis craccivora</name>
    <name type="common">Cowpea aphid</name>
    <dbReference type="NCBI Taxonomy" id="307492"/>
    <lineage>
        <taxon>Eukaryota</taxon>
        <taxon>Metazoa</taxon>
        <taxon>Ecdysozoa</taxon>
        <taxon>Arthropoda</taxon>
        <taxon>Hexapoda</taxon>
        <taxon>Insecta</taxon>
        <taxon>Pterygota</taxon>
        <taxon>Neoptera</taxon>
        <taxon>Paraneoptera</taxon>
        <taxon>Hemiptera</taxon>
        <taxon>Sternorrhyncha</taxon>
        <taxon>Aphidomorpha</taxon>
        <taxon>Aphidoidea</taxon>
        <taxon>Aphididae</taxon>
        <taxon>Aphidini</taxon>
        <taxon>Aphis</taxon>
        <taxon>Aphis</taxon>
    </lineage>
</organism>
<reference evidence="1 2" key="1">
    <citation type="submission" date="2019-08" db="EMBL/GenBank/DDBJ databases">
        <title>Whole genome of Aphis craccivora.</title>
        <authorList>
            <person name="Voronova N.V."/>
            <person name="Shulinski R.S."/>
            <person name="Bandarenka Y.V."/>
            <person name="Zhorov D.G."/>
            <person name="Warner D."/>
        </authorList>
    </citation>
    <scope>NUCLEOTIDE SEQUENCE [LARGE SCALE GENOMIC DNA]</scope>
    <source>
        <strain evidence="1">180601</strain>
        <tissue evidence="1">Whole Body</tissue>
    </source>
</reference>
<accession>A0A6G0ZL73</accession>
<keyword evidence="2" id="KW-1185">Reference proteome</keyword>
<sequence length="105" mass="12606">MKNLVLNFQLLATYTKIFLKYTYKIISKFGENLKYLQGLVFELQPYKKNRFGRKLVLRKNSRFSKTIGKCLLFTFIMHQGYSLFHRKLPPKFEIEALFLLVILYT</sequence>